<feature type="domain" description="FAS1" evidence="3">
    <location>
        <begin position="231"/>
        <end position="376"/>
    </location>
</feature>
<comment type="caution">
    <text evidence="4">The sequence shown here is derived from an EMBL/GenBank/DDBJ whole genome shotgun (WGS) entry which is preliminary data.</text>
</comment>
<proteinExistence type="predicted"/>
<feature type="region of interest" description="Disordered" evidence="1">
    <location>
        <begin position="48"/>
        <end position="87"/>
    </location>
</feature>
<dbReference type="AlphaFoldDB" id="A0AAD5S3F7"/>
<keyword evidence="5" id="KW-1185">Reference proteome</keyword>
<feature type="signal peptide" evidence="2">
    <location>
        <begin position="1"/>
        <end position="18"/>
    </location>
</feature>
<evidence type="ECO:0000313" key="4">
    <source>
        <dbReference type="EMBL" id="KAJ3041184.1"/>
    </source>
</evidence>
<dbReference type="InterPro" id="IPR000782">
    <property type="entry name" value="FAS1_domain"/>
</dbReference>
<accession>A0AAD5S3F7</accession>
<feature type="compositionally biased region" description="Basic and acidic residues" evidence="1">
    <location>
        <begin position="59"/>
        <end position="68"/>
    </location>
</feature>
<feature type="compositionally biased region" description="Basic and acidic residues" evidence="1">
    <location>
        <begin position="75"/>
        <end position="85"/>
    </location>
</feature>
<evidence type="ECO:0000313" key="5">
    <source>
        <dbReference type="Proteomes" id="UP001212841"/>
    </source>
</evidence>
<dbReference type="EMBL" id="JADGJD010001502">
    <property type="protein sequence ID" value="KAJ3041184.1"/>
    <property type="molecule type" value="Genomic_DNA"/>
</dbReference>
<dbReference type="Gene3D" id="2.30.180.10">
    <property type="entry name" value="FAS1 domain"/>
    <property type="match status" value="2"/>
</dbReference>
<evidence type="ECO:0000256" key="2">
    <source>
        <dbReference type="SAM" id="SignalP"/>
    </source>
</evidence>
<gene>
    <name evidence="4" type="ORF">HK097_002364</name>
</gene>
<dbReference type="Pfam" id="PF02469">
    <property type="entry name" value="Fasciclin"/>
    <property type="match status" value="2"/>
</dbReference>
<protein>
    <recommendedName>
        <fullName evidence="3">FAS1 domain-containing protein</fullName>
    </recommendedName>
</protein>
<evidence type="ECO:0000256" key="1">
    <source>
        <dbReference type="SAM" id="MobiDB-lite"/>
    </source>
</evidence>
<dbReference type="PROSITE" id="PS50213">
    <property type="entry name" value="FAS1"/>
    <property type="match status" value="2"/>
</dbReference>
<dbReference type="SMART" id="SM00554">
    <property type="entry name" value="FAS1"/>
    <property type="match status" value="2"/>
</dbReference>
<reference evidence="4" key="1">
    <citation type="submission" date="2020-05" db="EMBL/GenBank/DDBJ databases">
        <title>Phylogenomic resolution of chytrid fungi.</title>
        <authorList>
            <person name="Stajich J.E."/>
            <person name="Amses K."/>
            <person name="Simmons R."/>
            <person name="Seto K."/>
            <person name="Myers J."/>
            <person name="Bonds A."/>
            <person name="Quandt C.A."/>
            <person name="Barry K."/>
            <person name="Liu P."/>
            <person name="Grigoriev I."/>
            <person name="Longcore J.E."/>
            <person name="James T.Y."/>
        </authorList>
    </citation>
    <scope>NUCLEOTIDE SEQUENCE</scope>
    <source>
        <strain evidence="4">JEL0318</strain>
    </source>
</reference>
<dbReference type="InterPro" id="IPR036378">
    <property type="entry name" value="FAS1_dom_sf"/>
</dbReference>
<feature type="chain" id="PRO_5042170647" description="FAS1 domain-containing protein" evidence="2">
    <location>
        <begin position="19"/>
        <end position="415"/>
    </location>
</feature>
<sequence length="415" mass="46646">MRFIRLVSAASLVLPVLGFVVPREQDSLHISTENRDAFFSFNLRIGDDDHKHPKHPPKHPKDPKDPHPPPHPHPPHNDKPGDGDAGKTILEVISNDEAFSKLWSFVKERETLVKALNSSDADLTLFAPVDSAFWEHGGGHGKHRPPPPPEIITQGLLYHVVDHQHKEEDLKNGQLLDTGLTLGSLGDKPQKIRVFEHKHHVALNLRSHIIKDDIKASNGIIQAIDHILMPPPDLFHVTVRFPKIFGLLALAVKRAGLEEYLKETKTITLFAPTNWAFKKLGVKKLKYLFSHKGKEELKKILSYHVSTELVYGPEILEAKNKQLPTAEGHHLNVTVKDKDPEHGHKHQVIEINDQAHAFITDGIAANGVLHAIDHVLSVPKDEDGEGDDDDEEDVMEAVLEYLMDEEDDEGYDFAW</sequence>
<keyword evidence="2" id="KW-0732">Signal</keyword>
<dbReference type="Proteomes" id="UP001212841">
    <property type="component" value="Unassembled WGS sequence"/>
</dbReference>
<feature type="domain" description="FAS1" evidence="3">
    <location>
        <begin position="86"/>
        <end position="228"/>
    </location>
</feature>
<dbReference type="PANTHER" id="PTHR10900">
    <property type="entry name" value="PERIOSTIN-RELATED"/>
    <property type="match status" value="1"/>
</dbReference>
<organism evidence="4 5">
    <name type="scientific">Rhizophlyctis rosea</name>
    <dbReference type="NCBI Taxonomy" id="64517"/>
    <lineage>
        <taxon>Eukaryota</taxon>
        <taxon>Fungi</taxon>
        <taxon>Fungi incertae sedis</taxon>
        <taxon>Chytridiomycota</taxon>
        <taxon>Chytridiomycota incertae sedis</taxon>
        <taxon>Chytridiomycetes</taxon>
        <taxon>Rhizophlyctidales</taxon>
        <taxon>Rhizophlyctidaceae</taxon>
        <taxon>Rhizophlyctis</taxon>
    </lineage>
</organism>
<dbReference type="PANTHER" id="PTHR10900:SF77">
    <property type="entry name" value="FI19380P1"/>
    <property type="match status" value="1"/>
</dbReference>
<evidence type="ECO:0000259" key="3">
    <source>
        <dbReference type="PROSITE" id="PS50213"/>
    </source>
</evidence>
<dbReference type="SUPFAM" id="SSF82153">
    <property type="entry name" value="FAS1 domain"/>
    <property type="match status" value="2"/>
</dbReference>
<dbReference type="InterPro" id="IPR050904">
    <property type="entry name" value="Adhesion/Biosynth-related"/>
</dbReference>
<name>A0AAD5S3F7_9FUNG</name>